<evidence type="ECO:0000313" key="3">
    <source>
        <dbReference type="Proteomes" id="UP000266723"/>
    </source>
</evidence>
<accession>A0ABQ7DPR8</accession>
<keyword evidence="3" id="KW-1185">Reference proteome</keyword>
<evidence type="ECO:0000256" key="1">
    <source>
        <dbReference type="SAM" id="MobiDB-lite"/>
    </source>
</evidence>
<feature type="compositionally biased region" description="Basic and acidic residues" evidence="1">
    <location>
        <begin position="168"/>
        <end position="186"/>
    </location>
</feature>
<reference evidence="2 3" key="1">
    <citation type="journal article" date="2020" name="BMC Genomics">
        <title>Intraspecific diversification of the crop wild relative Brassica cretica Lam. using demographic model selection.</title>
        <authorList>
            <person name="Kioukis A."/>
            <person name="Michalopoulou V.A."/>
            <person name="Briers L."/>
            <person name="Pirintsos S."/>
            <person name="Studholme D.J."/>
            <person name="Pavlidis P."/>
            <person name="Sarris P.F."/>
        </authorList>
    </citation>
    <scope>NUCLEOTIDE SEQUENCE [LARGE SCALE GENOMIC DNA]</scope>
    <source>
        <strain evidence="3">cv. PFS-1207/04</strain>
    </source>
</reference>
<organism evidence="2 3">
    <name type="scientific">Brassica cretica</name>
    <name type="common">Mustard</name>
    <dbReference type="NCBI Taxonomy" id="69181"/>
    <lineage>
        <taxon>Eukaryota</taxon>
        <taxon>Viridiplantae</taxon>
        <taxon>Streptophyta</taxon>
        <taxon>Embryophyta</taxon>
        <taxon>Tracheophyta</taxon>
        <taxon>Spermatophyta</taxon>
        <taxon>Magnoliopsida</taxon>
        <taxon>eudicotyledons</taxon>
        <taxon>Gunneridae</taxon>
        <taxon>Pentapetalae</taxon>
        <taxon>rosids</taxon>
        <taxon>malvids</taxon>
        <taxon>Brassicales</taxon>
        <taxon>Brassicaceae</taxon>
        <taxon>Brassiceae</taxon>
        <taxon>Brassica</taxon>
    </lineage>
</organism>
<name>A0ABQ7DPR8_BRACR</name>
<sequence>MVGETQSQLLKENQTLLASVKKVKDQIDQLEKRNEAQDQRPQKGKRRFGDALESGYVEPKPPDPLWITPHQTSYTHEYLSHSYHDYKAANNVMNYSFSGSSWPDDYLSWEEPWMIDRAYGKSPEEVVTNWEDLKDVMIRKPVRPSQGHTTIYDQYQPDEVLRSMEKKRYVSQDPLTRPKEKSDKPKSQAKAMVCPILDKLVYKSSPTVAHDLCPMNKEIPNQKEEEATCQGITQEEVHISQGQKLQEKQPSNTSCPKKKIILQLVETIKNVEIVSGYKEESFKEIPPDILLMLGESAPKMANKESTRRGAPSTSEEMT</sequence>
<feature type="compositionally biased region" description="Basic and acidic residues" evidence="1">
    <location>
        <begin position="28"/>
        <end position="41"/>
    </location>
</feature>
<feature type="region of interest" description="Disordered" evidence="1">
    <location>
        <begin position="297"/>
        <end position="318"/>
    </location>
</feature>
<proteinExistence type="predicted"/>
<feature type="region of interest" description="Disordered" evidence="1">
    <location>
        <begin position="168"/>
        <end position="188"/>
    </location>
</feature>
<comment type="caution">
    <text evidence="2">The sequence shown here is derived from an EMBL/GenBank/DDBJ whole genome shotgun (WGS) entry which is preliminary data.</text>
</comment>
<gene>
    <name evidence="2" type="ORF">DY000_02029018</name>
</gene>
<protein>
    <submittedName>
        <fullName evidence="2">Uncharacterized protein</fullName>
    </submittedName>
</protein>
<evidence type="ECO:0000313" key="2">
    <source>
        <dbReference type="EMBL" id="KAF3579135.1"/>
    </source>
</evidence>
<feature type="region of interest" description="Disordered" evidence="1">
    <location>
        <begin position="28"/>
        <end position="63"/>
    </location>
</feature>
<dbReference type="EMBL" id="QGKV02000649">
    <property type="protein sequence ID" value="KAF3579135.1"/>
    <property type="molecule type" value="Genomic_DNA"/>
</dbReference>
<dbReference type="Proteomes" id="UP000266723">
    <property type="component" value="Unassembled WGS sequence"/>
</dbReference>